<proteinExistence type="predicted"/>
<name>A0A286RCB0_9BACT</name>
<reference evidence="1 2" key="1">
    <citation type="journal article" name="Front. Microbiol.">
        <title>Sugar Metabolism of the First Thermophilic Planctomycete Thermogutta terrifontis: Comparative Genomic and Transcriptomic Approaches.</title>
        <authorList>
            <person name="Elcheninov A.G."/>
            <person name="Menzel P."/>
            <person name="Gudbergsdottir S.R."/>
            <person name="Slesarev A.I."/>
            <person name="Kadnikov V.V."/>
            <person name="Krogh A."/>
            <person name="Bonch-Osmolovskaya E.A."/>
            <person name="Peng X."/>
            <person name="Kublanov I.V."/>
        </authorList>
    </citation>
    <scope>NUCLEOTIDE SEQUENCE [LARGE SCALE GENOMIC DNA]</scope>
    <source>
        <strain evidence="1 2">R1</strain>
    </source>
</reference>
<accession>A0A286RCB0</accession>
<gene>
    <name evidence="1" type="ORF">THTE_0999</name>
</gene>
<evidence type="ECO:0000313" key="2">
    <source>
        <dbReference type="Proteomes" id="UP000215086"/>
    </source>
</evidence>
<dbReference type="Proteomes" id="UP000215086">
    <property type="component" value="Chromosome"/>
</dbReference>
<dbReference type="EMBL" id="CP018477">
    <property type="protein sequence ID" value="ASV73601.1"/>
    <property type="molecule type" value="Genomic_DNA"/>
</dbReference>
<sequence length="60" mass="6606">MFRGLRQPSVQFVKVHFGTLGLSRLAGIRPATFGGCGVWGVLVINPVFRRTDDTDTDKTL</sequence>
<evidence type="ECO:0000313" key="1">
    <source>
        <dbReference type="EMBL" id="ASV73601.1"/>
    </source>
</evidence>
<protein>
    <submittedName>
        <fullName evidence="1">Uncharacterized protein</fullName>
    </submittedName>
</protein>
<keyword evidence="2" id="KW-1185">Reference proteome</keyword>
<dbReference type="AlphaFoldDB" id="A0A286RCB0"/>
<organism evidence="1 2">
    <name type="scientific">Thermogutta terrifontis</name>
    <dbReference type="NCBI Taxonomy" id="1331910"/>
    <lineage>
        <taxon>Bacteria</taxon>
        <taxon>Pseudomonadati</taxon>
        <taxon>Planctomycetota</taxon>
        <taxon>Planctomycetia</taxon>
        <taxon>Pirellulales</taxon>
        <taxon>Thermoguttaceae</taxon>
        <taxon>Thermogutta</taxon>
    </lineage>
</organism>
<dbReference type="KEGG" id="ttf:THTE_0999"/>